<dbReference type="Proteomes" id="UP000184038">
    <property type="component" value="Unassembled WGS sequence"/>
</dbReference>
<keyword evidence="2" id="KW-1185">Reference proteome</keyword>
<dbReference type="Gene3D" id="1.10.1220.10">
    <property type="entry name" value="Met repressor-like"/>
    <property type="match status" value="1"/>
</dbReference>
<accession>A0A1M7EI26</accession>
<sequence>MFIKCDKHTKDKLQRIAKRNHRSINKEVEYMISMYVEEPRTLPNCFINNGTIYNIGTIKNQFVLYKSREYCLYSYFFVMMRLIG</sequence>
<evidence type="ECO:0000313" key="2">
    <source>
        <dbReference type="Proteomes" id="UP000184038"/>
    </source>
</evidence>
<dbReference type="AlphaFoldDB" id="A0A1M7EI26"/>
<name>A0A1M7EI26_9FIRM</name>
<dbReference type="InterPro" id="IPR010985">
    <property type="entry name" value="Ribbon_hlx_hlx"/>
</dbReference>
<reference evidence="1 2" key="1">
    <citation type="submission" date="2016-11" db="EMBL/GenBank/DDBJ databases">
        <authorList>
            <person name="Jaros S."/>
            <person name="Januszkiewicz K."/>
            <person name="Wedrychowicz H."/>
        </authorList>
    </citation>
    <scope>NUCLEOTIDE SEQUENCE [LARGE SCALE GENOMIC DNA]</scope>
    <source>
        <strain evidence="1 2">DSM 15930</strain>
    </source>
</reference>
<organism evidence="1 2">
    <name type="scientific">Anaerosporobacter mobilis DSM 15930</name>
    <dbReference type="NCBI Taxonomy" id="1120996"/>
    <lineage>
        <taxon>Bacteria</taxon>
        <taxon>Bacillati</taxon>
        <taxon>Bacillota</taxon>
        <taxon>Clostridia</taxon>
        <taxon>Lachnospirales</taxon>
        <taxon>Lachnospiraceae</taxon>
        <taxon>Anaerosporobacter</taxon>
    </lineage>
</organism>
<dbReference type="EMBL" id="FRCP01000005">
    <property type="protein sequence ID" value="SHL91472.1"/>
    <property type="molecule type" value="Genomic_DNA"/>
</dbReference>
<evidence type="ECO:0008006" key="3">
    <source>
        <dbReference type="Google" id="ProtNLM"/>
    </source>
</evidence>
<dbReference type="STRING" id="1120996.SAMN02746066_00001"/>
<proteinExistence type="predicted"/>
<protein>
    <recommendedName>
        <fullName evidence="3">Arc-like DNA binding domain-containing protein</fullName>
    </recommendedName>
</protein>
<gene>
    <name evidence="1" type="ORF">SAMN02746066_00001</name>
</gene>
<dbReference type="InterPro" id="IPR013321">
    <property type="entry name" value="Arc_rbn_hlx_hlx"/>
</dbReference>
<dbReference type="SUPFAM" id="SSF47598">
    <property type="entry name" value="Ribbon-helix-helix"/>
    <property type="match status" value="1"/>
</dbReference>
<dbReference type="GO" id="GO:0006355">
    <property type="term" value="P:regulation of DNA-templated transcription"/>
    <property type="evidence" value="ECO:0007669"/>
    <property type="project" value="InterPro"/>
</dbReference>
<evidence type="ECO:0000313" key="1">
    <source>
        <dbReference type="EMBL" id="SHL91472.1"/>
    </source>
</evidence>